<feature type="coiled-coil region" evidence="3">
    <location>
        <begin position="70"/>
        <end position="111"/>
    </location>
</feature>
<dbReference type="GO" id="GO:0005737">
    <property type="term" value="C:cytoplasm"/>
    <property type="evidence" value="ECO:0007669"/>
    <property type="project" value="TreeGrafter"/>
</dbReference>
<keyword evidence="5" id="KW-1185">Reference proteome</keyword>
<organism evidence="4 5">
    <name type="scientific">Malassezia pachydermatis</name>
    <dbReference type="NCBI Taxonomy" id="77020"/>
    <lineage>
        <taxon>Eukaryota</taxon>
        <taxon>Fungi</taxon>
        <taxon>Dikarya</taxon>
        <taxon>Basidiomycota</taxon>
        <taxon>Ustilaginomycotina</taxon>
        <taxon>Malasseziomycetes</taxon>
        <taxon>Malasseziales</taxon>
        <taxon>Malasseziaceae</taxon>
        <taxon>Malassezia</taxon>
    </lineage>
</organism>
<evidence type="ECO:0000256" key="3">
    <source>
        <dbReference type="SAM" id="Coils"/>
    </source>
</evidence>
<keyword evidence="2" id="KW-0143">Chaperone</keyword>
<evidence type="ECO:0000256" key="2">
    <source>
        <dbReference type="ARBA" id="ARBA00023186"/>
    </source>
</evidence>
<comment type="caution">
    <text evidence="4">The sequence shown here is derived from an EMBL/GenBank/DDBJ whole genome shotgun (WGS) entry which is preliminary data.</text>
</comment>
<dbReference type="Pfam" id="PF01920">
    <property type="entry name" value="Prefoldin_2"/>
    <property type="match status" value="1"/>
</dbReference>
<name>A0A0M8MT07_9BASI</name>
<sequence length="111" mass="12675">MATGNATPILAKLQQVQTDFELAVDSHQQLLSQLSENQQVQKEFSNLAPDARIYKRTGPVLLPQDSVEAKSNVEKRIEYIRTELQRVEKRLEELGSKRDAIQNELVTSRQQ</sequence>
<dbReference type="InterPro" id="IPR009053">
    <property type="entry name" value="Prefoldin"/>
</dbReference>
<evidence type="ECO:0000256" key="1">
    <source>
        <dbReference type="ARBA" id="ARBA00008045"/>
    </source>
</evidence>
<dbReference type="GO" id="GO:0006457">
    <property type="term" value="P:protein folding"/>
    <property type="evidence" value="ECO:0007669"/>
    <property type="project" value="InterPro"/>
</dbReference>
<dbReference type="GO" id="GO:0051131">
    <property type="term" value="P:chaperone-mediated protein complex assembly"/>
    <property type="evidence" value="ECO:0007669"/>
    <property type="project" value="TreeGrafter"/>
</dbReference>
<comment type="similarity">
    <text evidence="1">Belongs to the prefoldin subunit beta family.</text>
</comment>
<evidence type="ECO:0000313" key="5">
    <source>
        <dbReference type="Proteomes" id="UP000037751"/>
    </source>
</evidence>
<dbReference type="GO" id="GO:0051082">
    <property type="term" value="F:unfolded protein binding"/>
    <property type="evidence" value="ECO:0007669"/>
    <property type="project" value="InterPro"/>
</dbReference>
<dbReference type="Gene3D" id="1.10.287.370">
    <property type="match status" value="1"/>
</dbReference>
<accession>A0A0M8MT07</accession>
<dbReference type="EMBL" id="LGAV01000007">
    <property type="protein sequence ID" value="KOS13031.1"/>
    <property type="molecule type" value="Genomic_DNA"/>
</dbReference>
<dbReference type="InterPro" id="IPR002777">
    <property type="entry name" value="PFD_beta-like"/>
</dbReference>
<dbReference type="PANTHER" id="PTHR21431">
    <property type="entry name" value="PREFOLDIN SUBUNIT 6"/>
    <property type="match status" value="1"/>
</dbReference>
<dbReference type="STRING" id="77020.A0A0M8MT07"/>
<keyword evidence="3" id="KW-0175">Coiled coil</keyword>
<dbReference type="AlphaFoldDB" id="A0A0M8MT07"/>
<gene>
    <name evidence="4" type="ORF">Malapachy_1413</name>
</gene>
<protein>
    <submittedName>
        <fullName evidence="4">Prefoldin subunit 6</fullName>
    </submittedName>
</protein>
<evidence type="ECO:0000313" key="4">
    <source>
        <dbReference type="EMBL" id="KOS13031.1"/>
    </source>
</evidence>
<dbReference type="RefSeq" id="XP_017990663.1">
    <property type="nucleotide sequence ID" value="XM_018135917.1"/>
</dbReference>
<dbReference type="GO" id="GO:0051087">
    <property type="term" value="F:protein-folding chaperone binding"/>
    <property type="evidence" value="ECO:0007669"/>
    <property type="project" value="TreeGrafter"/>
</dbReference>
<dbReference type="OrthoDB" id="248120at2759"/>
<dbReference type="Proteomes" id="UP000037751">
    <property type="component" value="Unassembled WGS sequence"/>
</dbReference>
<proteinExistence type="inferred from homology"/>
<dbReference type="PANTHER" id="PTHR21431:SF0">
    <property type="entry name" value="PREFOLDIN SUBUNIT 6"/>
    <property type="match status" value="1"/>
</dbReference>
<reference evidence="4 5" key="1">
    <citation type="submission" date="2015-07" db="EMBL/GenBank/DDBJ databases">
        <title>Draft Genome Sequence of Malassezia furfur CBS1878 and Malassezia pachydermatis CBS1879.</title>
        <authorList>
            <person name="Triana S."/>
            <person name="Ohm R."/>
            <person name="Gonzalez A."/>
            <person name="DeCock H."/>
            <person name="Restrepo S."/>
            <person name="Celis A."/>
        </authorList>
    </citation>
    <scope>NUCLEOTIDE SEQUENCE [LARGE SCALE GENOMIC DNA]</scope>
    <source>
        <strain evidence="4 5">CBS 1879</strain>
    </source>
</reference>
<dbReference type="SUPFAM" id="SSF46579">
    <property type="entry name" value="Prefoldin"/>
    <property type="match status" value="1"/>
</dbReference>
<dbReference type="VEuPathDB" id="FungiDB:Malapachy_1413"/>
<dbReference type="GO" id="GO:0016272">
    <property type="term" value="C:prefoldin complex"/>
    <property type="evidence" value="ECO:0007669"/>
    <property type="project" value="InterPro"/>
</dbReference>
<dbReference type="CDD" id="cd23161">
    <property type="entry name" value="Prefoldin_6"/>
    <property type="match status" value="1"/>
</dbReference>
<dbReference type="GeneID" id="28727792"/>
<dbReference type="FunFam" id="1.10.287.370:FF:000003">
    <property type="entry name" value="Prefoldin subunit 6"/>
    <property type="match status" value="1"/>
</dbReference>